<organism evidence="1 2">
    <name type="scientific">Candidatus Jettenia ecosi</name>
    <dbReference type="NCBI Taxonomy" id="2494326"/>
    <lineage>
        <taxon>Bacteria</taxon>
        <taxon>Pseudomonadati</taxon>
        <taxon>Planctomycetota</taxon>
        <taxon>Candidatus Brocadiia</taxon>
        <taxon>Candidatus Brocadiales</taxon>
        <taxon>Candidatus Brocadiaceae</taxon>
        <taxon>Candidatus Jettenia</taxon>
    </lineage>
</organism>
<dbReference type="AlphaFoldDB" id="A0A533Q9B7"/>
<comment type="caution">
    <text evidence="1">The sequence shown here is derived from an EMBL/GenBank/DDBJ whole genome shotgun (WGS) entry which is preliminary data.</text>
</comment>
<gene>
    <name evidence="1" type="ORF">JETT_2441</name>
</gene>
<protein>
    <submittedName>
        <fullName evidence="1">Uncharacterized protein</fullName>
    </submittedName>
</protein>
<reference evidence="1 2" key="1">
    <citation type="submission" date="2019-04" db="EMBL/GenBank/DDBJ databases">
        <title>Genome of a novel bacterium Candidatus Jettenia ecosi reconstructed from metagenome of an anammox bioreactor.</title>
        <authorList>
            <person name="Mardanov A.V."/>
            <person name="Beletsky A.V."/>
            <person name="Ravin N.V."/>
            <person name="Botchkova E.A."/>
            <person name="Litti Y.V."/>
            <person name="Nozhevnikova A.N."/>
        </authorList>
    </citation>
    <scope>NUCLEOTIDE SEQUENCE [LARGE SCALE GENOMIC DNA]</scope>
    <source>
        <strain evidence="1">J2</strain>
    </source>
</reference>
<evidence type="ECO:0000313" key="1">
    <source>
        <dbReference type="EMBL" id="TLD41287.1"/>
    </source>
</evidence>
<proteinExistence type="predicted"/>
<accession>A0A533Q9B7</accession>
<evidence type="ECO:0000313" key="2">
    <source>
        <dbReference type="Proteomes" id="UP000319783"/>
    </source>
</evidence>
<dbReference type="EMBL" id="SULG01000054">
    <property type="protein sequence ID" value="TLD41287.1"/>
    <property type="molecule type" value="Genomic_DNA"/>
</dbReference>
<sequence length="43" mass="5380">MFLITIKNITISDYGKDTYRFWQNQLLKYYDKYFLDTSLYKEV</sequence>
<name>A0A533Q9B7_9BACT</name>
<dbReference type="Proteomes" id="UP000319783">
    <property type="component" value="Unassembled WGS sequence"/>
</dbReference>